<evidence type="ECO:0000256" key="6">
    <source>
        <dbReference type="ARBA" id="ARBA00022989"/>
    </source>
</evidence>
<reference evidence="14 15" key="1">
    <citation type="submission" date="2018-08" db="EMBL/GenBank/DDBJ databases">
        <title>A genome reference for cultivated species of the human gut microbiota.</title>
        <authorList>
            <person name="Zou Y."/>
            <person name="Xue W."/>
            <person name="Luo G."/>
        </authorList>
    </citation>
    <scope>NUCLEOTIDE SEQUENCE [LARGE SCALE GENOMIC DNA]</scope>
    <source>
        <strain evidence="14 15">AM44-11BH</strain>
    </source>
</reference>
<dbReference type="EMBL" id="QSFD01000002">
    <property type="protein sequence ID" value="RHA19950.1"/>
    <property type="molecule type" value="Genomic_DNA"/>
</dbReference>
<keyword evidence="7 13" id="KW-0472">Membrane</keyword>
<comment type="pathway">
    <text evidence="9">Carotenoid biosynthesis; staphyloxanthin biosynthesis; staphyloxanthin from farnesyl diphosphate: step 5/5.</text>
</comment>
<sequence>MPKIIHRTTLTIATLTILTVALYNATSIDIILTFAIILGTTSYHFIMRLLVGLIFNQVMRNRADYTKSWYQVSNFENRIYKKLNVKKWKNRMPTYDSSLFDTKIHSLHEIVQAMCQAELVHEMIVVLSFVPIVAGVWFGAYPVFVITSALAAMLDLMFVMVQRYNRQRVIKLMKYKEGKSRKDGREDDKGRVV</sequence>
<keyword evidence="8" id="KW-0012">Acyltransferase</keyword>
<evidence type="ECO:0000313" key="15">
    <source>
        <dbReference type="Proteomes" id="UP000284779"/>
    </source>
</evidence>
<dbReference type="GO" id="GO:0016746">
    <property type="term" value="F:acyltransferase activity"/>
    <property type="evidence" value="ECO:0007669"/>
    <property type="project" value="UniProtKB-KW"/>
</dbReference>
<protein>
    <recommendedName>
        <fullName evidence="11">Glycosyl-4,4'-diaponeurosporenoate acyltransferase</fullName>
    </recommendedName>
</protein>
<evidence type="ECO:0000256" key="4">
    <source>
        <dbReference type="ARBA" id="ARBA00022692"/>
    </source>
</evidence>
<evidence type="ECO:0000313" key="14">
    <source>
        <dbReference type="EMBL" id="RHA19950.1"/>
    </source>
</evidence>
<evidence type="ECO:0000256" key="12">
    <source>
        <dbReference type="ARBA" id="ARBA00025324"/>
    </source>
</evidence>
<comment type="caution">
    <text evidence="14">The sequence shown here is derived from an EMBL/GenBank/DDBJ whole genome shotgun (WGS) entry which is preliminary data.</text>
</comment>
<keyword evidence="15" id="KW-1185">Reference proteome</keyword>
<keyword evidence="2" id="KW-1003">Cell membrane</keyword>
<proteinExistence type="inferred from homology"/>
<feature type="transmembrane region" description="Helical" evidence="13">
    <location>
        <begin position="119"/>
        <end position="138"/>
    </location>
</feature>
<evidence type="ECO:0000256" key="7">
    <source>
        <dbReference type="ARBA" id="ARBA00023136"/>
    </source>
</evidence>
<feature type="transmembrane region" description="Helical" evidence="13">
    <location>
        <begin position="144"/>
        <end position="164"/>
    </location>
</feature>
<comment type="function">
    <text evidence="12">Catalyzes the acylation of glycosyl-4,4'-diaponeurosporenoate, i.e. the esterification of glucose at the C6'' position with the carboxyl group of the C(15) fatty acid 12-methyltetradecanoic acid, to yield staphyloxanthin. This is the last step in the biosynthesis of this orange pigment, present in most staphylococci strains.</text>
</comment>
<dbReference type="AlphaFoldDB" id="A0A413RBH3"/>
<comment type="subcellular location">
    <subcellularLocation>
        <location evidence="1">Cell membrane</location>
        <topology evidence="1">Single-pass membrane protein</topology>
    </subcellularLocation>
</comment>
<evidence type="ECO:0000256" key="9">
    <source>
        <dbReference type="ARBA" id="ARBA00023588"/>
    </source>
</evidence>
<accession>A0A413RBH3</accession>
<evidence type="ECO:0000256" key="2">
    <source>
        <dbReference type="ARBA" id="ARBA00022475"/>
    </source>
</evidence>
<dbReference type="UniPathway" id="UPA00029">
    <property type="reaction ID" value="UER00560"/>
</dbReference>
<evidence type="ECO:0000256" key="3">
    <source>
        <dbReference type="ARBA" id="ARBA00022679"/>
    </source>
</evidence>
<evidence type="ECO:0000256" key="8">
    <source>
        <dbReference type="ARBA" id="ARBA00023315"/>
    </source>
</evidence>
<evidence type="ECO:0000256" key="5">
    <source>
        <dbReference type="ARBA" id="ARBA00022729"/>
    </source>
</evidence>
<name>A0A413RBH3_9FIRM</name>
<evidence type="ECO:0000256" key="13">
    <source>
        <dbReference type="SAM" id="Phobius"/>
    </source>
</evidence>
<organism evidence="14 15">
    <name type="scientific">Eubacterium ventriosum</name>
    <dbReference type="NCBI Taxonomy" id="39496"/>
    <lineage>
        <taxon>Bacteria</taxon>
        <taxon>Bacillati</taxon>
        <taxon>Bacillota</taxon>
        <taxon>Clostridia</taxon>
        <taxon>Eubacteriales</taxon>
        <taxon>Eubacteriaceae</taxon>
        <taxon>Eubacterium</taxon>
    </lineage>
</organism>
<keyword evidence="5" id="KW-0732">Signal</keyword>
<gene>
    <name evidence="14" type="ORF">DW944_02045</name>
</gene>
<keyword evidence="6 13" id="KW-1133">Transmembrane helix</keyword>
<feature type="transmembrane region" description="Helical" evidence="13">
    <location>
        <begin position="31"/>
        <end position="55"/>
    </location>
</feature>
<dbReference type="RefSeq" id="WP_117969426.1">
    <property type="nucleotide sequence ID" value="NZ_CAUBDO010000014.1"/>
</dbReference>
<keyword evidence="3" id="KW-0808">Transferase</keyword>
<dbReference type="Proteomes" id="UP000284779">
    <property type="component" value="Unassembled WGS sequence"/>
</dbReference>
<evidence type="ECO:0000256" key="1">
    <source>
        <dbReference type="ARBA" id="ARBA00004162"/>
    </source>
</evidence>
<dbReference type="InterPro" id="IPR044021">
    <property type="entry name" value="CrtO"/>
</dbReference>
<comment type="similarity">
    <text evidence="10">Belongs to the acyltransferase CrtO family.</text>
</comment>
<evidence type="ECO:0000256" key="10">
    <source>
        <dbReference type="ARBA" id="ARBA00023603"/>
    </source>
</evidence>
<evidence type="ECO:0000256" key="11">
    <source>
        <dbReference type="ARBA" id="ARBA00023667"/>
    </source>
</evidence>
<dbReference type="Pfam" id="PF18927">
    <property type="entry name" value="CrtO"/>
    <property type="match status" value="1"/>
</dbReference>
<dbReference type="GO" id="GO:0005886">
    <property type="term" value="C:plasma membrane"/>
    <property type="evidence" value="ECO:0007669"/>
    <property type="project" value="UniProtKB-SubCell"/>
</dbReference>
<feature type="transmembrane region" description="Helical" evidence="13">
    <location>
        <begin position="7"/>
        <end position="25"/>
    </location>
</feature>
<keyword evidence="4 13" id="KW-0812">Transmembrane</keyword>